<evidence type="ECO:0000256" key="1">
    <source>
        <dbReference type="ARBA" id="ARBA00004651"/>
    </source>
</evidence>
<evidence type="ECO:0000313" key="9">
    <source>
        <dbReference type="EMBL" id="QSO50071.1"/>
    </source>
</evidence>
<dbReference type="PANTHER" id="PTHR30269">
    <property type="entry name" value="TRANSMEMBRANE PROTEIN YFCA"/>
    <property type="match status" value="1"/>
</dbReference>
<evidence type="ECO:0000256" key="2">
    <source>
        <dbReference type="ARBA" id="ARBA00009142"/>
    </source>
</evidence>
<feature type="transmembrane region" description="Helical" evidence="8">
    <location>
        <begin position="73"/>
        <end position="94"/>
    </location>
</feature>
<feature type="transmembrane region" description="Helical" evidence="8">
    <location>
        <begin position="40"/>
        <end position="61"/>
    </location>
</feature>
<protein>
    <recommendedName>
        <fullName evidence="8">Probable membrane transporter protein</fullName>
    </recommendedName>
</protein>
<proteinExistence type="inferred from homology"/>
<evidence type="ECO:0000256" key="6">
    <source>
        <dbReference type="ARBA" id="ARBA00022989"/>
    </source>
</evidence>
<comment type="similarity">
    <text evidence="2 8">Belongs to the 4-toluene sulfonate uptake permease (TSUP) (TC 2.A.102) family.</text>
</comment>
<accession>A0A9X7Z9V0</accession>
<keyword evidence="7 8" id="KW-0472">Membrane</keyword>
<feature type="transmembrane region" description="Helical" evidence="8">
    <location>
        <begin position="100"/>
        <end position="120"/>
    </location>
</feature>
<evidence type="ECO:0000256" key="4">
    <source>
        <dbReference type="ARBA" id="ARBA00022475"/>
    </source>
</evidence>
<sequence>MSIPLILAVAFVVFLGALTRTTFGFGEAVVSMPLLTLLPIHLHTSVSLMGLVGLTVASLAVATGWRHMERKALIPLVFAALVGIPIGLVMVTIVPTKIMTGLLGIALMAYGTYSLTRHFLISTETKDRLHHPLWGVLFGFASGVFGSAYNFNGVPVAVYGSIRGWHPNNFRSTMQAYFFISGTLIVAGQGMSGMWDIHMFTLYLCSLPAMVTAIIVGTILHRKIPTVKFQRYVFLLIATLGVVLFVKSTI</sequence>
<dbReference type="AlphaFoldDB" id="A0A9X7Z9V0"/>
<feature type="transmembrane region" description="Helical" evidence="8">
    <location>
        <begin position="132"/>
        <end position="151"/>
    </location>
</feature>
<keyword evidence="3" id="KW-0813">Transport</keyword>
<keyword evidence="6 8" id="KW-1133">Transmembrane helix</keyword>
<evidence type="ECO:0000256" key="5">
    <source>
        <dbReference type="ARBA" id="ARBA00022692"/>
    </source>
</evidence>
<dbReference type="KEGG" id="afx:JZ786_22885"/>
<keyword evidence="5 8" id="KW-0812">Transmembrane</keyword>
<keyword evidence="4 8" id="KW-1003">Cell membrane</keyword>
<keyword evidence="10" id="KW-1185">Reference proteome</keyword>
<feature type="transmembrane region" description="Helical" evidence="8">
    <location>
        <begin position="232"/>
        <end position="249"/>
    </location>
</feature>
<dbReference type="PANTHER" id="PTHR30269:SF37">
    <property type="entry name" value="MEMBRANE TRANSPORTER PROTEIN"/>
    <property type="match status" value="1"/>
</dbReference>
<name>A0A9X7Z9V0_9BACL</name>
<dbReference type="EMBL" id="CP071182">
    <property type="protein sequence ID" value="QSO50071.1"/>
    <property type="molecule type" value="Genomic_DNA"/>
</dbReference>
<dbReference type="InterPro" id="IPR052017">
    <property type="entry name" value="TSUP"/>
</dbReference>
<organism evidence="9 10">
    <name type="scientific">Alicyclobacillus mengziensis</name>
    <dbReference type="NCBI Taxonomy" id="2931921"/>
    <lineage>
        <taxon>Bacteria</taxon>
        <taxon>Bacillati</taxon>
        <taxon>Bacillota</taxon>
        <taxon>Bacilli</taxon>
        <taxon>Bacillales</taxon>
        <taxon>Alicyclobacillaceae</taxon>
        <taxon>Alicyclobacillus</taxon>
    </lineage>
</organism>
<gene>
    <name evidence="9" type="ORF">JZ786_22885</name>
</gene>
<comment type="subcellular location">
    <subcellularLocation>
        <location evidence="1 8">Cell membrane</location>
        <topology evidence="1 8">Multi-pass membrane protein</topology>
    </subcellularLocation>
</comment>
<evidence type="ECO:0000256" key="8">
    <source>
        <dbReference type="RuleBase" id="RU363041"/>
    </source>
</evidence>
<evidence type="ECO:0000313" key="10">
    <source>
        <dbReference type="Proteomes" id="UP000663505"/>
    </source>
</evidence>
<dbReference type="Pfam" id="PF01925">
    <property type="entry name" value="TauE"/>
    <property type="match status" value="1"/>
</dbReference>
<reference evidence="9 10" key="1">
    <citation type="submission" date="2021-02" db="EMBL/GenBank/DDBJ databases">
        <title>Alicyclobacillus curvatus sp. nov. and Alicyclobacillus mengziensis sp. nov., two acidophilic bacteria isolated from acid mine drainage.</title>
        <authorList>
            <person name="Huang Y."/>
        </authorList>
    </citation>
    <scope>NUCLEOTIDE SEQUENCE [LARGE SCALE GENOMIC DNA]</scope>
    <source>
        <strain evidence="9 10">S30H14</strain>
    </source>
</reference>
<evidence type="ECO:0000256" key="7">
    <source>
        <dbReference type="ARBA" id="ARBA00023136"/>
    </source>
</evidence>
<evidence type="ECO:0000256" key="3">
    <source>
        <dbReference type="ARBA" id="ARBA00022448"/>
    </source>
</evidence>
<feature type="transmembrane region" description="Helical" evidence="8">
    <location>
        <begin position="200"/>
        <end position="220"/>
    </location>
</feature>
<dbReference type="GO" id="GO:0005886">
    <property type="term" value="C:plasma membrane"/>
    <property type="evidence" value="ECO:0007669"/>
    <property type="project" value="UniProtKB-SubCell"/>
</dbReference>
<dbReference type="InterPro" id="IPR002781">
    <property type="entry name" value="TM_pro_TauE-like"/>
</dbReference>
<dbReference type="Proteomes" id="UP000663505">
    <property type="component" value="Chromosome"/>
</dbReference>